<keyword evidence="8 10" id="KW-0675">Receptor</keyword>
<proteinExistence type="inferred from homology"/>
<keyword evidence="7 10" id="KW-0472">Membrane</keyword>
<sequence>MMETLRRFGPQYCDVETMLWNVSVMLRGLTLNIDRRNKKPISIVVYIISISICLGYFYVYLVSMSWFVFYRCQQTGDLLAAIIVFSLGVSSEIGTVKLIFMFLHIGKVRRIVSECLACDALVVAGSRFSANLLSTLTLVKKRALVFWVVIIGNGVVYIVKPIIMPGRHFPEDKFILYGLEPMEENPNYQIATILSVAGVIFTCYLPANITAFLIVVTGYIEAQMLSLTEELLHLWEDAESHYYITHQTNAILEESIENTMIRNKIINDYIESHLKDIIKTHGRNINLLHQVESVFSGAIALEFVILGVGLVVELLGGLENTYLEIPFALAQVGMDCFTGQRVMDASLKFERAVYDCKWENYSISNMKIVLMMLQSSQKTMKLSAGGIIMLSFSCLMQVFRSIYSAYTTLRSTMK</sequence>
<dbReference type="GO" id="GO:0005549">
    <property type="term" value="F:odorant binding"/>
    <property type="evidence" value="ECO:0007669"/>
    <property type="project" value="InterPro"/>
</dbReference>
<dbReference type="KEGG" id="sliu:111353873"/>
<comment type="similarity">
    <text evidence="10">Belongs to the insect chemoreceptor superfamily. Heteromeric odorant receptor channel (TC 1.A.69) family.</text>
</comment>
<feature type="transmembrane region" description="Helical" evidence="10">
    <location>
        <begin position="78"/>
        <end position="100"/>
    </location>
</feature>
<feature type="transmembrane region" description="Helical" evidence="10">
    <location>
        <begin position="382"/>
        <end position="403"/>
    </location>
</feature>
<evidence type="ECO:0000256" key="1">
    <source>
        <dbReference type="ARBA" id="ARBA00004651"/>
    </source>
</evidence>
<name>A0A9J7E7C5_SPOLT</name>
<protein>
    <recommendedName>
        <fullName evidence="10">Odorant receptor</fullName>
    </recommendedName>
</protein>
<evidence type="ECO:0000256" key="10">
    <source>
        <dbReference type="RuleBase" id="RU351113"/>
    </source>
</evidence>
<evidence type="ECO:0000256" key="4">
    <source>
        <dbReference type="ARBA" id="ARBA00022692"/>
    </source>
</evidence>
<evidence type="ECO:0000313" key="11">
    <source>
        <dbReference type="Proteomes" id="UP000301870"/>
    </source>
</evidence>
<evidence type="ECO:0000256" key="9">
    <source>
        <dbReference type="ARBA" id="ARBA00023224"/>
    </source>
</evidence>
<keyword evidence="3 10" id="KW-0716">Sensory transduction</keyword>
<feature type="transmembrane region" description="Helical" evidence="10">
    <location>
        <begin position="43"/>
        <end position="66"/>
    </location>
</feature>
<dbReference type="Pfam" id="PF02949">
    <property type="entry name" value="7tm_6"/>
    <property type="match status" value="2"/>
</dbReference>
<keyword evidence="11" id="KW-1185">Reference proteome</keyword>
<keyword evidence="4 10" id="KW-0812">Transmembrane</keyword>
<evidence type="ECO:0000256" key="2">
    <source>
        <dbReference type="ARBA" id="ARBA00022475"/>
    </source>
</evidence>
<keyword evidence="2" id="KW-1003">Cell membrane</keyword>
<keyword evidence="5 10" id="KW-0552">Olfaction</keyword>
<dbReference type="Proteomes" id="UP000301870">
    <property type="component" value="Chromosome 17"/>
</dbReference>
<dbReference type="OrthoDB" id="7550533at2759"/>
<dbReference type="AlphaFoldDB" id="A0A9J7E7C5"/>
<reference evidence="12" key="1">
    <citation type="submission" date="2025-08" db="UniProtKB">
        <authorList>
            <consortium name="RefSeq"/>
        </authorList>
    </citation>
    <scope>IDENTIFICATION</scope>
    <source>
        <strain evidence="12">Ishihara</strain>
        <tissue evidence="12">Whole body</tissue>
    </source>
</reference>
<evidence type="ECO:0000256" key="3">
    <source>
        <dbReference type="ARBA" id="ARBA00022606"/>
    </source>
</evidence>
<dbReference type="GO" id="GO:0004984">
    <property type="term" value="F:olfactory receptor activity"/>
    <property type="evidence" value="ECO:0007669"/>
    <property type="project" value="InterPro"/>
</dbReference>
<dbReference type="GO" id="GO:0007165">
    <property type="term" value="P:signal transduction"/>
    <property type="evidence" value="ECO:0007669"/>
    <property type="project" value="UniProtKB-KW"/>
</dbReference>
<evidence type="ECO:0000256" key="5">
    <source>
        <dbReference type="ARBA" id="ARBA00022725"/>
    </source>
</evidence>
<keyword evidence="9 10" id="KW-0807">Transducer</keyword>
<dbReference type="RefSeq" id="XP_022822842.1">
    <property type="nucleotide sequence ID" value="XM_022967074.1"/>
</dbReference>
<dbReference type="InterPro" id="IPR004117">
    <property type="entry name" value="7tm6_olfct_rcpt"/>
</dbReference>
<dbReference type="GeneID" id="111353873"/>
<dbReference type="GO" id="GO:0005886">
    <property type="term" value="C:plasma membrane"/>
    <property type="evidence" value="ECO:0007669"/>
    <property type="project" value="UniProtKB-SubCell"/>
</dbReference>
<dbReference type="PANTHER" id="PTHR21137:SF35">
    <property type="entry name" value="ODORANT RECEPTOR 19A-RELATED"/>
    <property type="match status" value="1"/>
</dbReference>
<feature type="transmembrane region" description="Helical" evidence="10">
    <location>
        <begin position="190"/>
        <end position="216"/>
    </location>
</feature>
<evidence type="ECO:0000256" key="8">
    <source>
        <dbReference type="ARBA" id="ARBA00023170"/>
    </source>
</evidence>
<evidence type="ECO:0000256" key="7">
    <source>
        <dbReference type="ARBA" id="ARBA00023136"/>
    </source>
</evidence>
<comment type="subcellular location">
    <subcellularLocation>
        <location evidence="1 10">Cell membrane</location>
        <topology evidence="1 10">Multi-pass membrane protein</topology>
    </subcellularLocation>
</comment>
<keyword evidence="6 10" id="KW-1133">Transmembrane helix</keyword>
<dbReference type="PANTHER" id="PTHR21137">
    <property type="entry name" value="ODORANT RECEPTOR"/>
    <property type="match status" value="1"/>
</dbReference>
<feature type="transmembrane region" description="Helical" evidence="10">
    <location>
        <begin position="144"/>
        <end position="163"/>
    </location>
</feature>
<organism evidence="11 12">
    <name type="scientific">Spodoptera litura</name>
    <name type="common">Asian cotton leafworm</name>
    <dbReference type="NCBI Taxonomy" id="69820"/>
    <lineage>
        <taxon>Eukaryota</taxon>
        <taxon>Metazoa</taxon>
        <taxon>Ecdysozoa</taxon>
        <taxon>Arthropoda</taxon>
        <taxon>Hexapoda</taxon>
        <taxon>Insecta</taxon>
        <taxon>Pterygota</taxon>
        <taxon>Neoptera</taxon>
        <taxon>Endopterygota</taxon>
        <taxon>Lepidoptera</taxon>
        <taxon>Glossata</taxon>
        <taxon>Ditrysia</taxon>
        <taxon>Noctuoidea</taxon>
        <taxon>Noctuidae</taxon>
        <taxon>Amphipyrinae</taxon>
        <taxon>Spodoptera</taxon>
    </lineage>
</organism>
<evidence type="ECO:0000256" key="6">
    <source>
        <dbReference type="ARBA" id="ARBA00022989"/>
    </source>
</evidence>
<gene>
    <name evidence="12" type="primary">LOC111353873</name>
</gene>
<comment type="caution">
    <text evidence="10">Lacks conserved residue(s) required for the propagation of feature annotation.</text>
</comment>
<accession>A0A9J7E7C5</accession>
<evidence type="ECO:0000313" key="12">
    <source>
        <dbReference type="RefSeq" id="XP_022822842.1"/>
    </source>
</evidence>